<evidence type="ECO:0000313" key="1">
    <source>
        <dbReference type="EMBL" id="MPC99807.1"/>
    </source>
</evidence>
<dbReference type="Proteomes" id="UP000324222">
    <property type="component" value="Unassembled WGS sequence"/>
</dbReference>
<evidence type="ECO:0000313" key="2">
    <source>
        <dbReference type="Proteomes" id="UP000324222"/>
    </source>
</evidence>
<keyword evidence="2" id="KW-1185">Reference proteome</keyword>
<comment type="caution">
    <text evidence="1">The sequence shown here is derived from an EMBL/GenBank/DDBJ whole genome shotgun (WGS) entry which is preliminary data.</text>
</comment>
<name>A0A5B7K378_PORTR</name>
<gene>
    <name evidence="1" type="ORF">E2C01_095247</name>
</gene>
<dbReference type="EMBL" id="VSRR010120007">
    <property type="protein sequence ID" value="MPC99807.1"/>
    <property type="molecule type" value="Genomic_DNA"/>
</dbReference>
<protein>
    <submittedName>
        <fullName evidence="1">Uncharacterized protein</fullName>
    </submittedName>
</protein>
<sequence length="64" mass="7590">MMDRRAEGRSLPGWWRRSRFELSLKCRCVVSWNVKGSESSCREVEAEWRACVMCHGCSEAMFEW</sequence>
<reference evidence="1 2" key="1">
    <citation type="submission" date="2019-05" db="EMBL/GenBank/DDBJ databases">
        <title>Another draft genome of Portunus trituberculatus and its Hox gene families provides insights of decapod evolution.</title>
        <authorList>
            <person name="Jeong J.-H."/>
            <person name="Song I."/>
            <person name="Kim S."/>
            <person name="Choi T."/>
            <person name="Kim D."/>
            <person name="Ryu S."/>
            <person name="Kim W."/>
        </authorList>
    </citation>
    <scope>NUCLEOTIDE SEQUENCE [LARGE SCALE GENOMIC DNA]</scope>
    <source>
        <tissue evidence="1">Muscle</tissue>
    </source>
</reference>
<dbReference type="AlphaFoldDB" id="A0A5B7K378"/>
<accession>A0A5B7K378</accession>
<organism evidence="1 2">
    <name type="scientific">Portunus trituberculatus</name>
    <name type="common">Swimming crab</name>
    <name type="synonym">Neptunus trituberculatus</name>
    <dbReference type="NCBI Taxonomy" id="210409"/>
    <lineage>
        <taxon>Eukaryota</taxon>
        <taxon>Metazoa</taxon>
        <taxon>Ecdysozoa</taxon>
        <taxon>Arthropoda</taxon>
        <taxon>Crustacea</taxon>
        <taxon>Multicrustacea</taxon>
        <taxon>Malacostraca</taxon>
        <taxon>Eumalacostraca</taxon>
        <taxon>Eucarida</taxon>
        <taxon>Decapoda</taxon>
        <taxon>Pleocyemata</taxon>
        <taxon>Brachyura</taxon>
        <taxon>Eubrachyura</taxon>
        <taxon>Portunoidea</taxon>
        <taxon>Portunidae</taxon>
        <taxon>Portuninae</taxon>
        <taxon>Portunus</taxon>
    </lineage>
</organism>
<proteinExistence type="predicted"/>